<proteinExistence type="predicted"/>
<dbReference type="AlphaFoldDB" id="A0A016WW23"/>
<comment type="caution">
    <text evidence="1">The sequence shown here is derived from an EMBL/GenBank/DDBJ whole genome shotgun (WGS) entry which is preliminary data.</text>
</comment>
<protein>
    <submittedName>
        <fullName evidence="1">Uncharacterized protein</fullName>
    </submittedName>
</protein>
<sequence>MLLPQVEPVPFGTGNLADDFPRSTAVASSPVIVVSSGEPAADVYKFCDQFPPSLGSAALASFFGYSSLFVCKCSTE</sequence>
<evidence type="ECO:0000313" key="2">
    <source>
        <dbReference type="Proteomes" id="UP000024635"/>
    </source>
</evidence>
<gene>
    <name evidence="1" type="primary">Acey_s0499.g2549</name>
    <name evidence="1" type="ORF">Y032_0499g2549</name>
</gene>
<evidence type="ECO:0000313" key="1">
    <source>
        <dbReference type="EMBL" id="EYC43218.1"/>
    </source>
</evidence>
<accession>A0A016WW23</accession>
<dbReference type="EMBL" id="JARK01000099">
    <property type="protein sequence ID" value="EYC43218.1"/>
    <property type="molecule type" value="Genomic_DNA"/>
</dbReference>
<reference evidence="2" key="1">
    <citation type="journal article" date="2015" name="Nat. Genet.">
        <title>The genome and transcriptome of the zoonotic hookworm Ancylostoma ceylanicum identify infection-specific gene families.</title>
        <authorList>
            <person name="Schwarz E.M."/>
            <person name="Hu Y."/>
            <person name="Antoshechkin I."/>
            <person name="Miller M.M."/>
            <person name="Sternberg P.W."/>
            <person name="Aroian R.V."/>
        </authorList>
    </citation>
    <scope>NUCLEOTIDE SEQUENCE</scope>
    <source>
        <strain evidence="2">HY135</strain>
    </source>
</reference>
<dbReference type="Proteomes" id="UP000024635">
    <property type="component" value="Unassembled WGS sequence"/>
</dbReference>
<keyword evidence="2" id="KW-1185">Reference proteome</keyword>
<name>A0A016WW23_9BILA</name>
<organism evidence="1 2">
    <name type="scientific">Ancylostoma ceylanicum</name>
    <dbReference type="NCBI Taxonomy" id="53326"/>
    <lineage>
        <taxon>Eukaryota</taxon>
        <taxon>Metazoa</taxon>
        <taxon>Ecdysozoa</taxon>
        <taxon>Nematoda</taxon>
        <taxon>Chromadorea</taxon>
        <taxon>Rhabditida</taxon>
        <taxon>Rhabditina</taxon>
        <taxon>Rhabditomorpha</taxon>
        <taxon>Strongyloidea</taxon>
        <taxon>Ancylostomatidae</taxon>
        <taxon>Ancylostomatinae</taxon>
        <taxon>Ancylostoma</taxon>
    </lineage>
</organism>